<dbReference type="PANTHER" id="PTHR11199">
    <property type="entry name" value="STROMAL ANTIGEN"/>
    <property type="match status" value="1"/>
</dbReference>
<dbReference type="GO" id="GO:0000785">
    <property type="term" value="C:chromatin"/>
    <property type="evidence" value="ECO:0007669"/>
    <property type="project" value="TreeGrafter"/>
</dbReference>
<dbReference type="GO" id="GO:0003682">
    <property type="term" value="F:chromatin binding"/>
    <property type="evidence" value="ECO:0007669"/>
    <property type="project" value="TreeGrafter"/>
</dbReference>
<protein>
    <submittedName>
        <fullName evidence="2">STAG3 protein</fullName>
    </submittedName>
</protein>
<organism evidence="2 3">
    <name type="scientific">Anhinga rufa</name>
    <name type="common">African darter</name>
    <dbReference type="NCBI Taxonomy" id="317792"/>
    <lineage>
        <taxon>Eukaryota</taxon>
        <taxon>Metazoa</taxon>
        <taxon>Chordata</taxon>
        <taxon>Craniata</taxon>
        <taxon>Vertebrata</taxon>
        <taxon>Euteleostomi</taxon>
        <taxon>Archelosauria</taxon>
        <taxon>Archosauria</taxon>
        <taxon>Dinosauria</taxon>
        <taxon>Saurischia</taxon>
        <taxon>Theropoda</taxon>
        <taxon>Coelurosauria</taxon>
        <taxon>Aves</taxon>
        <taxon>Neognathae</taxon>
        <taxon>Neoaves</taxon>
        <taxon>Aequornithes</taxon>
        <taxon>Suliformes</taxon>
        <taxon>Anhingidae</taxon>
        <taxon>Anhinga</taxon>
    </lineage>
</organism>
<dbReference type="InterPro" id="IPR039662">
    <property type="entry name" value="Cohesin_Scc3/SA"/>
</dbReference>
<dbReference type="EMBL" id="VZTV01027091">
    <property type="protein sequence ID" value="NXT88634.1"/>
    <property type="molecule type" value="Genomic_DNA"/>
</dbReference>
<proteinExistence type="inferred from homology"/>
<name>A0A7L3G615_9AVES</name>
<dbReference type="OrthoDB" id="498590at2759"/>
<comment type="caution">
    <text evidence="2">The sequence shown here is derived from an EMBL/GenBank/DDBJ whole genome shotgun (WGS) entry which is preliminary data.</text>
</comment>
<dbReference type="AlphaFoldDB" id="A0A7L3G615"/>
<comment type="similarity">
    <text evidence="1">Belongs to the SCC3 family.</text>
</comment>
<dbReference type="GO" id="GO:0030893">
    <property type="term" value="C:meiotic cohesin complex"/>
    <property type="evidence" value="ECO:0007669"/>
    <property type="project" value="TreeGrafter"/>
</dbReference>
<keyword evidence="3" id="KW-1185">Reference proteome</keyword>
<evidence type="ECO:0000256" key="1">
    <source>
        <dbReference type="ARBA" id="ARBA00005486"/>
    </source>
</evidence>
<dbReference type="GO" id="GO:0034089">
    <property type="term" value="P:establishment of meiotic sister chromatid cohesion"/>
    <property type="evidence" value="ECO:0007669"/>
    <property type="project" value="TreeGrafter"/>
</dbReference>
<dbReference type="GO" id="GO:0005634">
    <property type="term" value="C:nucleus"/>
    <property type="evidence" value="ECO:0007669"/>
    <property type="project" value="TreeGrafter"/>
</dbReference>
<feature type="non-terminal residue" evidence="2">
    <location>
        <position position="1"/>
    </location>
</feature>
<evidence type="ECO:0000313" key="3">
    <source>
        <dbReference type="Proteomes" id="UP000528690"/>
    </source>
</evidence>
<reference evidence="2 3" key="1">
    <citation type="submission" date="2019-09" db="EMBL/GenBank/DDBJ databases">
        <title>Bird 10,000 Genomes (B10K) Project - Family phase.</title>
        <authorList>
            <person name="Zhang G."/>
        </authorList>
    </citation>
    <scope>NUCLEOTIDE SEQUENCE [LARGE SCALE GENOMIC DNA]</scope>
    <source>
        <strain evidence="2">B10K-DU-029-28</strain>
    </source>
</reference>
<gene>
    <name evidence="2" type="primary">Stag3_1</name>
    <name evidence="2" type="ORF">ANHRUF_R08996</name>
</gene>
<evidence type="ECO:0000313" key="2">
    <source>
        <dbReference type="EMBL" id="NXT88634.1"/>
    </source>
</evidence>
<sequence>QEQLQSLKARVTSFCSLCQSCLSDVDASVQEQAFVVLSDLLLVFGPQLPQDGREELAPLVLLPDTGLQSQLAAFLMDHVFHHAYSHEELSATGTSPLCIPGVSPGMPVPPLSPPVSAEDSESRIEELHQRRVLLAGFCKLIVYNVLELSAASDVFKHYAKVGGAREGCPAVPAMAWRHRALSPPPQFYGDYGDIIKEMLNCTRQMDRQEWARTLLLSLQQLMTELLLQQGPEIQATKSFLEIRDLARRFSLLFSLHQLRNRPTLFNMHKCEGLGARGGQGAGLGLSLPPHPSVLAREGIQFAFQEPPGPGLPPLNLPFLEVLSEFSPRLLRPDKA</sequence>
<accession>A0A7L3G615</accession>
<feature type="non-terminal residue" evidence="2">
    <location>
        <position position="335"/>
    </location>
</feature>
<dbReference type="Proteomes" id="UP000528690">
    <property type="component" value="Unassembled WGS sequence"/>
</dbReference>
<dbReference type="PANTHER" id="PTHR11199:SF8">
    <property type="entry name" value="COHESIN SUBUNIT SA-3"/>
    <property type="match status" value="1"/>
</dbReference>